<name>A0A089NZB7_9HYPH</name>
<dbReference type="AlphaFoldDB" id="A0A089NZB7"/>
<dbReference type="Proteomes" id="UP000029492">
    <property type="component" value="Chromosome"/>
</dbReference>
<dbReference type="KEGG" id="mor:MOC_3413"/>
<proteinExistence type="predicted"/>
<dbReference type="EMBL" id="CP003811">
    <property type="protein sequence ID" value="AIQ91168.1"/>
    <property type="molecule type" value="Genomic_DNA"/>
</dbReference>
<sequence length="353" mass="38147">MPRTSTATAKSEQTPEAQLAGLTLTRETLKARQSAVAVEVEAALAARRRALIEGASAAEAAEAERACREIEGTAFGITDALAELDRRILAAEERIEADRTAAQVEAVAVELERDSAAIDAAAEKVRRAVEVLAKASEAFTAAITPTAAPLFAKRDMHGVRDGESPERVAAFLVGHMIAGALPMIEVSEAGRHEQYGYVSPRPIEATAGDDPAKALLTGPMRAQAAAVRGGEAPPVLAQYLRPEPNFEPDREEIEVYVTSRFSYLKKTGYVPEIVSIRQQHLPTPVAEAAIEQGVAERDMPANWSNVMRAAQARAGDSYSIFEVPPLGFNLEEWRAAETKRRREAWLVEQQQAA</sequence>
<organism evidence="1 2">
    <name type="scientific">Methylobacterium oryzae CBMB20</name>
    <dbReference type="NCBI Taxonomy" id="693986"/>
    <lineage>
        <taxon>Bacteria</taxon>
        <taxon>Pseudomonadati</taxon>
        <taxon>Pseudomonadota</taxon>
        <taxon>Alphaproteobacteria</taxon>
        <taxon>Hyphomicrobiales</taxon>
        <taxon>Methylobacteriaceae</taxon>
        <taxon>Methylobacterium</taxon>
    </lineage>
</organism>
<evidence type="ECO:0000313" key="2">
    <source>
        <dbReference type="Proteomes" id="UP000029492"/>
    </source>
</evidence>
<dbReference type="STRING" id="693986.MOC_3413"/>
<gene>
    <name evidence="1" type="ORF">MOC_3413</name>
</gene>
<protein>
    <submittedName>
        <fullName evidence="1">Protein of unassigned function</fullName>
    </submittedName>
</protein>
<accession>A0A089NZB7</accession>
<keyword evidence="2" id="KW-1185">Reference proteome</keyword>
<reference evidence="1 2" key="1">
    <citation type="journal article" date="2014" name="PLoS ONE">
        <title>Genome Information of Methylobacterium oryzae, a Plant-Probiotic Methylotroph in the Phyllosphere.</title>
        <authorList>
            <person name="Kwak M.J."/>
            <person name="Jeong H."/>
            <person name="Madhaiyan M."/>
            <person name="Lee Y."/>
            <person name="Sa T.M."/>
            <person name="Oh T.K."/>
            <person name="Kim J.F."/>
        </authorList>
    </citation>
    <scope>NUCLEOTIDE SEQUENCE [LARGE SCALE GENOMIC DNA]</scope>
    <source>
        <strain evidence="1 2">CBMB20</strain>
    </source>
</reference>
<evidence type="ECO:0000313" key="1">
    <source>
        <dbReference type="EMBL" id="AIQ91168.1"/>
    </source>
</evidence>
<dbReference type="RefSeq" id="WP_043758268.1">
    <property type="nucleotide sequence ID" value="NZ_CP003811.1"/>
</dbReference>
<dbReference type="HOGENOM" id="CLU_784845_0_0_5"/>